<gene>
    <name evidence="1" type="ORF">METZ01_LOCUS325483</name>
</gene>
<dbReference type="EMBL" id="UINC01107333">
    <property type="protein sequence ID" value="SVC72629.1"/>
    <property type="molecule type" value="Genomic_DNA"/>
</dbReference>
<evidence type="ECO:0000313" key="1">
    <source>
        <dbReference type="EMBL" id="SVC72629.1"/>
    </source>
</evidence>
<organism evidence="1">
    <name type="scientific">marine metagenome</name>
    <dbReference type="NCBI Taxonomy" id="408172"/>
    <lineage>
        <taxon>unclassified sequences</taxon>
        <taxon>metagenomes</taxon>
        <taxon>ecological metagenomes</taxon>
    </lineage>
</organism>
<name>A0A382PGV3_9ZZZZ</name>
<reference evidence="1" key="1">
    <citation type="submission" date="2018-05" db="EMBL/GenBank/DDBJ databases">
        <authorList>
            <person name="Lanie J.A."/>
            <person name="Ng W.-L."/>
            <person name="Kazmierczak K.M."/>
            <person name="Andrzejewski T.M."/>
            <person name="Davidsen T.M."/>
            <person name="Wayne K.J."/>
            <person name="Tettelin H."/>
            <person name="Glass J.I."/>
            <person name="Rusch D."/>
            <person name="Podicherti R."/>
            <person name="Tsui H.-C.T."/>
            <person name="Winkler M.E."/>
        </authorList>
    </citation>
    <scope>NUCLEOTIDE SEQUENCE</scope>
</reference>
<sequence>MRVRHSQGEFEYIIARVLLVFANKVFGV</sequence>
<dbReference type="AlphaFoldDB" id="A0A382PGV3"/>
<proteinExistence type="predicted"/>
<accession>A0A382PGV3</accession>
<protein>
    <submittedName>
        <fullName evidence="1">Uncharacterized protein</fullName>
    </submittedName>
</protein>